<name>A0ACB6RDN4_9PLEO</name>
<proteinExistence type="predicted"/>
<comment type="caution">
    <text evidence="1">The sequence shown here is derived from an EMBL/GenBank/DDBJ whole genome shotgun (WGS) entry which is preliminary data.</text>
</comment>
<protein>
    <submittedName>
        <fullName evidence="1">Monocarboxylate permease-like protein</fullName>
    </submittedName>
</protein>
<reference evidence="1" key="1">
    <citation type="journal article" date="2020" name="Stud. Mycol.">
        <title>101 Dothideomycetes genomes: a test case for predicting lifestyles and emergence of pathogens.</title>
        <authorList>
            <person name="Haridas S."/>
            <person name="Albert R."/>
            <person name="Binder M."/>
            <person name="Bloem J."/>
            <person name="Labutti K."/>
            <person name="Salamov A."/>
            <person name="Andreopoulos B."/>
            <person name="Baker S."/>
            <person name="Barry K."/>
            <person name="Bills G."/>
            <person name="Bluhm B."/>
            <person name="Cannon C."/>
            <person name="Castanera R."/>
            <person name="Culley D."/>
            <person name="Daum C."/>
            <person name="Ezra D."/>
            <person name="Gonzalez J."/>
            <person name="Henrissat B."/>
            <person name="Kuo A."/>
            <person name="Liang C."/>
            <person name="Lipzen A."/>
            <person name="Lutzoni F."/>
            <person name="Magnuson J."/>
            <person name="Mondo S."/>
            <person name="Nolan M."/>
            <person name="Ohm R."/>
            <person name="Pangilinan J."/>
            <person name="Park H.-J."/>
            <person name="Ramirez L."/>
            <person name="Alfaro M."/>
            <person name="Sun H."/>
            <person name="Tritt A."/>
            <person name="Yoshinaga Y."/>
            <person name="Zwiers L.-H."/>
            <person name="Turgeon B."/>
            <person name="Goodwin S."/>
            <person name="Spatafora J."/>
            <person name="Crous P."/>
            <person name="Grigoriev I."/>
        </authorList>
    </citation>
    <scope>NUCLEOTIDE SEQUENCE</scope>
    <source>
        <strain evidence="1">ATCC 200398</strain>
    </source>
</reference>
<keyword evidence="2" id="KW-1185">Reference proteome</keyword>
<evidence type="ECO:0000313" key="2">
    <source>
        <dbReference type="Proteomes" id="UP000799755"/>
    </source>
</evidence>
<dbReference type="EMBL" id="MU003493">
    <property type="protein sequence ID" value="KAF2477301.1"/>
    <property type="molecule type" value="Genomic_DNA"/>
</dbReference>
<evidence type="ECO:0000313" key="1">
    <source>
        <dbReference type="EMBL" id="KAF2477301.1"/>
    </source>
</evidence>
<dbReference type="Proteomes" id="UP000799755">
    <property type="component" value="Unassembled WGS sequence"/>
</dbReference>
<accession>A0ACB6RDN4</accession>
<sequence>MTTAGTGHEVSHEVEEQKSINPADLDEETTTPNSSGFGEAPDGGLRAWLVAAGAACIFFSCLGFSNAFGVFQEYYITHQLHEESPDRIAWIGSLSVFIQFAAGSIGGPLFDRLGAWVIRPAAVLYIFALMMTSLSTEYWHFMLTQGILMGIVMAFLQFPAFAAVSQYFDKRRAAALGIVVSGSSIGGVVIPIALAKMLNSSSLGFGWSVRVIGFLITPLMAFACVVINARLPPRQTHFFISAPFKEARYVLLIVSLFFMFLGMFAPLFFIPTYAVTRGMNATLASYLLAILNAASTLGRIIPGILADKYGPLNIFAVAGVITGVVILCMDWVETTAAFVIYSIVVGFFSGTIISGASAAFSRCAVDPRDLGTYMGMGMAVASLAALIGPPVNGVLVHRYGGFLQVSIFSGIMCLVGGFAALVSKMATPQGILGKI</sequence>
<organism evidence="1 2">
    <name type="scientific">Lindgomyces ingoldianus</name>
    <dbReference type="NCBI Taxonomy" id="673940"/>
    <lineage>
        <taxon>Eukaryota</taxon>
        <taxon>Fungi</taxon>
        <taxon>Dikarya</taxon>
        <taxon>Ascomycota</taxon>
        <taxon>Pezizomycotina</taxon>
        <taxon>Dothideomycetes</taxon>
        <taxon>Pleosporomycetidae</taxon>
        <taxon>Pleosporales</taxon>
        <taxon>Lindgomycetaceae</taxon>
        <taxon>Lindgomyces</taxon>
    </lineage>
</organism>
<gene>
    <name evidence="1" type="ORF">BDR25DRAFT_371357</name>
</gene>